<dbReference type="InterPro" id="IPR010699">
    <property type="entry name" value="DUF1275"/>
</dbReference>
<evidence type="ECO:0000313" key="2">
    <source>
        <dbReference type="EMBL" id="MBA1375017.1"/>
    </source>
</evidence>
<comment type="caution">
    <text evidence="2">The sequence shown here is derived from an EMBL/GenBank/DDBJ whole genome shotgun (WGS) entry which is preliminary data.</text>
</comment>
<organism evidence="2 3">
    <name type="scientific">Sphingomonas ursincola</name>
    <dbReference type="NCBI Taxonomy" id="56361"/>
    <lineage>
        <taxon>Bacteria</taxon>
        <taxon>Pseudomonadati</taxon>
        <taxon>Pseudomonadota</taxon>
        <taxon>Alphaproteobacteria</taxon>
        <taxon>Sphingomonadales</taxon>
        <taxon>Sphingomonadaceae</taxon>
        <taxon>Sphingomonas</taxon>
    </lineage>
</organism>
<sequence length="232" mass="23251">MLGGVSASLSSPRPVPADLAGLLAFVSGYVDTAVFIHMQGLFVAHVTGNFVLLGATLASQSGGGAEGHYGSVWVQFAALPAFFLVAVFAGLAASQISVNRRLSLLLWLANLAVALTGGIALFLGTGPWDTGLALALAGAMGMLNAVHRLVPAIGPPFTVMTGNVAALALALAGRMSQAPSATPEPSASGKIMISVCAFAGGCALGALAQSWLGMGSVLLPAILLAGRLMVLR</sequence>
<accession>A0A7V8REN1</accession>
<keyword evidence="3" id="KW-1185">Reference proteome</keyword>
<feature type="transmembrane region" description="Helical" evidence="1">
    <location>
        <begin position="19"/>
        <end position="36"/>
    </location>
</feature>
<feature type="transmembrane region" description="Helical" evidence="1">
    <location>
        <begin position="72"/>
        <end position="92"/>
    </location>
</feature>
<feature type="transmembrane region" description="Helical" evidence="1">
    <location>
        <begin position="41"/>
        <end position="60"/>
    </location>
</feature>
<dbReference type="Pfam" id="PF06912">
    <property type="entry name" value="DUF1275"/>
    <property type="match status" value="1"/>
</dbReference>
<feature type="transmembrane region" description="Helical" evidence="1">
    <location>
        <begin position="104"/>
        <end position="124"/>
    </location>
</feature>
<keyword evidence="1" id="KW-1133">Transmembrane helix</keyword>
<dbReference type="PANTHER" id="PTHR37314:SF5">
    <property type="entry name" value="SLR0142 PROTEIN"/>
    <property type="match status" value="1"/>
</dbReference>
<reference evidence="2 3" key="1">
    <citation type="journal article" date="1994" name="Int. J. Syst. Bacteriol.">
        <title>Phylogenetic positions of novel aerobic, bacteriochlorophyll a-containing bacteria and description of Roseococcus thiosulfatophilus gen. nov., sp. nov., Erythromicrobium ramosum gen. nov., sp. nov., and Erythrobacter litoralis sp. nov.</title>
        <authorList>
            <person name="Yurkov V."/>
            <person name="Stackebrandt E."/>
            <person name="Holmes A."/>
            <person name="Fuerst J.A."/>
            <person name="Hugenholtz P."/>
            <person name="Golecki J."/>
            <person name="Gad'on N."/>
            <person name="Gorlenko V.M."/>
            <person name="Kompantseva E.I."/>
            <person name="Drews G."/>
        </authorList>
    </citation>
    <scope>NUCLEOTIDE SEQUENCE [LARGE SCALE GENOMIC DNA]</scope>
    <source>
        <strain evidence="2 3">KR-99</strain>
    </source>
</reference>
<dbReference type="EMBL" id="VDES01000002">
    <property type="protein sequence ID" value="MBA1375017.1"/>
    <property type="molecule type" value="Genomic_DNA"/>
</dbReference>
<feature type="transmembrane region" description="Helical" evidence="1">
    <location>
        <begin position="191"/>
        <end position="224"/>
    </location>
</feature>
<dbReference type="RefSeq" id="WP_181267619.1">
    <property type="nucleotide sequence ID" value="NZ_BAAAGB010000001.1"/>
</dbReference>
<gene>
    <name evidence="2" type="ORF">FG486_11770</name>
</gene>
<dbReference type="PANTHER" id="PTHR37314">
    <property type="entry name" value="SLR0142 PROTEIN"/>
    <property type="match status" value="1"/>
</dbReference>
<dbReference type="AlphaFoldDB" id="A0A7V8REN1"/>
<keyword evidence="1" id="KW-0812">Transmembrane</keyword>
<evidence type="ECO:0000256" key="1">
    <source>
        <dbReference type="SAM" id="Phobius"/>
    </source>
</evidence>
<dbReference type="Proteomes" id="UP000589292">
    <property type="component" value="Unassembled WGS sequence"/>
</dbReference>
<proteinExistence type="predicted"/>
<name>A0A7V8REN1_9SPHN</name>
<keyword evidence="1" id="KW-0472">Membrane</keyword>
<feature type="transmembrane region" description="Helical" evidence="1">
    <location>
        <begin position="153"/>
        <end position="171"/>
    </location>
</feature>
<protein>
    <submittedName>
        <fullName evidence="2">DUF1275 domain-containing protein</fullName>
    </submittedName>
</protein>
<evidence type="ECO:0000313" key="3">
    <source>
        <dbReference type="Proteomes" id="UP000589292"/>
    </source>
</evidence>